<dbReference type="EMBL" id="MAMP01000022">
    <property type="protein sequence ID" value="OES44639.1"/>
    <property type="molecule type" value="Genomic_DNA"/>
</dbReference>
<feature type="active site" description="Proton donor" evidence="2">
    <location>
        <position position="40"/>
    </location>
</feature>
<comment type="similarity">
    <text evidence="2">Belongs to the 2H phosphoesterase superfamily. ThpR family.</text>
</comment>
<name>A0A1E7DNL3_9BACI</name>
<keyword evidence="3" id="KW-0436">Ligase</keyword>
<dbReference type="PANTHER" id="PTHR35561">
    <property type="entry name" value="RNA 2',3'-CYCLIC PHOSPHODIESTERASE"/>
    <property type="match status" value="1"/>
</dbReference>
<dbReference type="NCBIfam" id="TIGR02258">
    <property type="entry name" value="2_5_ligase"/>
    <property type="match status" value="1"/>
</dbReference>
<dbReference type="GO" id="GO:0004113">
    <property type="term" value="F:2',3'-cyclic-nucleotide 3'-phosphodiesterase activity"/>
    <property type="evidence" value="ECO:0007669"/>
    <property type="project" value="InterPro"/>
</dbReference>
<evidence type="ECO:0000256" key="1">
    <source>
        <dbReference type="ARBA" id="ARBA00022801"/>
    </source>
</evidence>
<dbReference type="Proteomes" id="UP000095658">
    <property type="component" value="Unassembled WGS sequence"/>
</dbReference>
<dbReference type="InterPro" id="IPR009097">
    <property type="entry name" value="Cyclic_Pdiesterase"/>
</dbReference>
<evidence type="ECO:0000313" key="3">
    <source>
        <dbReference type="EMBL" id="OES44639.1"/>
    </source>
</evidence>
<feature type="short sequence motif" description="HXTX 1" evidence="2">
    <location>
        <begin position="40"/>
        <end position="43"/>
    </location>
</feature>
<evidence type="ECO:0000256" key="2">
    <source>
        <dbReference type="HAMAP-Rule" id="MF_01940"/>
    </source>
</evidence>
<comment type="caution">
    <text evidence="3">The sequence shown here is derived from an EMBL/GenBank/DDBJ whole genome shotgun (WGS) entry which is preliminary data.</text>
</comment>
<dbReference type="HAMAP" id="MF_01940">
    <property type="entry name" value="RNA_CPDase"/>
    <property type="match status" value="1"/>
</dbReference>
<dbReference type="Pfam" id="PF13563">
    <property type="entry name" value="2_5_RNA_ligase2"/>
    <property type="match status" value="1"/>
</dbReference>
<dbReference type="PANTHER" id="PTHR35561:SF1">
    <property type="entry name" value="RNA 2',3'-CYCLIC PHOSPHODIESTERASE"/>
    <property type="match status" value="1"/>
</dbReference>
<dbReference type="STRING" id="1714016.BA724_07395"/>
<dbReference type="GO" id="GO:0016874">
    <property type="term" value="F:ligase activity"/>
    <property type="evidence" value="ECO:0007669"/>
    <property type="project" value="UniProtKB-KW"/>
</dbReference>
<organism evidence="3 4">
    <name type="scientific">Domibacillus iocasae</name>
    <dbReference type="NCBI Taxonomy" id="1714016"/>
    <lineage>
        <taxon>Bacteria</taxon>
        <taxon>Bacillati</taxon>
        <taxon>Bacillota</taxon>
        <taxon>Bacilli</taxon>
        <taxon>Bacillales</taxon>
        <taxon>Bacillaceae</taxon>
        <taxon>Domibacillus</taxon>
    </lineage>
</organism>
<dbReference type="Gene3D" id="3.90.1140.10">
    <property type="entry name" value="Cyclic phosphodiesterase"/>
    <property type="match status" value="1"/>
</dbReference>
<dbReference type="RefSeq" id="WP_069939228.1">
    <property type="nucleotide sequence ID" value="NZ_MAMP01000022.1"/>
</dbReference>
<sequence>MQPHYFFAIVLPDHVKKMIADEMKKRNDPFKRMVHEEDYHLTLAFVGAAKLSVIKEACDMINEKIGSAPVFSIKLSSFGTFGQKKSPRIFWIGTDEPAPLFHVQKEVASACRKSGINIDEKPFRPHITTARKWIGQQPYSLAELPDWPPFSVTEVALYETNTSTVPKYMKKWSCILGKPRGDTSHGSIN</sequence>
<keyword evidence="4" id="KW-1185">Reference proteome</keyword>
<dbReference type="InterPro" id="IPR004175">
    <property type="entry name" value="RNA_CPDase"/>
</dbReference>
<dbReference type="AlphaFoldDB" id="A0A1E7DNL3"/>
<reference evidence="3 4" key="1">
    <citation type="submission" date="2016-06" db="EMBL/GenBank/DDBJ databases">
        <title>Domibacillus iocasae genome sequencing.</title>
        <authorList>
            <person name="Verma A."/>
            <person name="Pal Y."/>
            <person name="Ojha A.K."/>
            <person name="Krishnamurthi S."/>
        </authorList>
    </citation>
    <scope>NUCLEOTIDE SEQUENCE [LARGE SCALE GENOMIC DNA]</scope>
    <source>
        <strain evidence="3 4">DSM 29979</strain>
    </source>
</reference>
<protein>
    <recommendedName>
        <fullName evidence="2">RNA 2',3'-cyclic phosphodiesterase</fullName>
        <shortName evidence="2">RNA 2',3'-CPDase</shortName>
        <ecNumber evidence="2">3.1.4.58</ecNumber>
    </recommendedName>
</protein>
<feature type="active site" description="Proton acceptor" evidence="2">
    <location>
        <position position="126"/>
    </location>
</feature>
<feature type="short sequence motif" description="HXTX 2" evidence="2">
    <location>
        <begin position="126"/>
        <end position="129"/>
    </location>
</feature>
<keyword evidence="1 2" id="KW-0378">Hydrolase</keyword>
<dbReference type="EC" id="3.1.4.58" evidence="2"/>
<proteinExistence type="inferred from homology"/>
<dbReference type="SUPFAM" id="SSF55144">
    <property type="entry name" value="LigT-like"/>
    <property type="match status" value="1"/>
</dbReference>
<comment type="function">
    <text evidence="2">Hydrolyzes RNA 2',3'-cyclic phosphodiester to an RNA 2'-phosphomonoester.</text>
</comment>
<dbReference type="GO" id="GO:0008664">
    <property type="term" value="F:RNA 2',3'-cyclic 3'-phosphodiesterase activity"/>
    <property type="evidence" value="ECO:0007669"/>
    <property type="project" value="UniProtKB-EC"/>
</dbReference>
<gene>
    <name evidence="3" type="ORF">BA724_07395</name>
</gene>
<dbReference type="OrthoDB" id="9789350at2"/>
<accession>A0A1E7DNL3</accession>
<comment type="catalytic activity">
    <reaction evidence="2">
        <text>a 3'-end 2',3'-cyclophospho-ribonucleotide-RNA + H2O = a 3'-end 2'-phospho-ribonucleotide-RNA + H(+)</text>
        <dbReference type="Rhea" id="RHEA:11828"/>
        <dbReference type="Rhea" id="RHEA-COMP:10464"/>
        <dbReference type="Rhea" id="RHEA-COMP:17353"/>
        <dbReference type="ChEBI" id="CHEBI:15377"/>
        <dbReference type="ChEBI" id="CHEBI:15378"/>
        <dbReference type="ChEBI" id="CHEBI:83064"/>
        <dbReference type="ChEBI" id="CHEBI:173113"/>
        <dbReference type="EC" id="3.1.4.58"/>
    </reaction>
</comment>
<evidence type="ECO:0000313" key="4">
    <source>
        <dbReference type="Proteomes" id="UP000095658"/>
    </source>
</evidence>